<evidence type="ECO:0000313" key="2">
    <source>
        <dbReference type="Proteomes" id="UP000632154"/>
    </source>
</evidence>
<protein>
    <submittedName>
        <fullName evidence="1">Uncharacterized protein</fullName>
    </submittedName>
</protein>
<proteinExistence type="predicted"/>
<gene>
    <name evidence="1" type="ORF">GCM10017783_25400</name>
</gene>
<reference evidence="2" key="1">
    <citation type="journal article" date="2019" name="Int. J. Syst. Evol. Microbiol.">
        <title>The Global Catalogue of Microorganisms (GCM) 10K type strain sequencing project: providing services to taxonomists for standard genome sequencing and annotation.</title>
        <authorList>
            <consortium name="The Broad Institute Genomics Platform"/>
            <consortium name="The Broad Institute Genome Sequencing Center for Infectious Disease"/>
            <person name="Wu L."/>
            <person name="Ma J."/>
        </authorList>
    </citation>
    <scope>NUCLEOTIDE SEQUENCE [LARGE SCALE GENOMIC DNA]</scope>
    <source>
        <strain evidence="2">CGMCC 1.18439</strain>
    </source>
</reference>
<dbReference type="EMBL" id="BNAL01000058">
    <property type="protein sequence ID" value="GHG12139.1"/>
    <property type="molecule type" value="Genomic_DNA"/>
</dbReference>
<accession>A0ABQ3KC99</accession>
<organism evidence="1 2">
    <name type="scientific">Deinococcus piscis</name>
    <dbReference type="NCBI Taxonomy" id="394230"/>
    <lineage>
        <taxon>Bacteria</taxon>
        <taxon>Thermotogati</taxon>
        <taxon>Deinococcota</taxon>
        <taxon>Deinococci</taxon>
        <taxon>Deinococcales</taxon>
        <taxon>Deinococcaceae</taxon>
        <taxon>Deinococcus</taxon>
    </lineage>
</organism>
<sequence length="100" mass="11270">MTALLLSDVKAIAESIRANGFFGTIMAQESTTFHDTCQGAGFEFSQVLSGLLYHCLACLNVEAFCWVTVRRGEGSREEVGCQLFMNYKIQRRPEIYRQAH</sequence>
<comment type="caution">
    <text evidence="1">The sequence shown here is derived from an EMBL/GenBank/DDBJ whole genome shotgun (WGS) entry which is preliminary data.</text>
</comment>
<name>A0ABQ3KC99_9DEIO</name>
<dbReference type="Proteomes" id="UP000632154">
    <property type="component" value="Unassembled WGS sequence"/>
</dbReference>
<evidence type="ECO:0000313" key="1">
    <source>
        <dbReference type="EMBL" id="GHG12139.1"/>
    </source>
</evidence>
<keyword evidence="2" id="KW-1185">Reference proteome</keyword>